<accession>A0A6N1XAK3</accession>
<evidence type="ECO:0000313" key="1">
    <source>
        <dbReference type="EMBL" id="QKV55102.1"/>
    </source>
</evidence>
<dbReference type="KEGG" id="aant:HUK68_17745"/>
<sequence length="226" mass="25358">MDSSTPCWKNSPERTRHARVRTLRWQHWLMACVLCLAGWSLQSPAWAQGSAAITQMQVERTPEGMLLSAALAFELPEHVEDALLKGITMHFVLQAQVLRERWYWSDAEMAHSTRYMRLSYQPLTRRWRLHISSTPLTGTGSGSGLGLALSQTYDDLAEALNAMQRISRWKIADGAQVPEDMPVTVQLRFGLDLSQLPRPLQIGAFGRSGWSLQMTQSLRLAGGGQP</sequence>
<proteinExistence type="predicted"/>
<keyword evidence="2" id="KW-1185">Reference proteome</keyword>
<protein>
    <submittedName>
        <fullName evidence="1">DUF4390 domain-containing protein</fullName>
    </submittedName>
</protein>
<reference evidence="1 2" key="1">
    <citation type="submission" date="2020-06" db="EMBL/GenBank/DDBJ databases">
        <title>Acidovorax antarctica sp. nov., isolated from Corinth ice sheet soil, Antarctic Fields Peninsula.</title>
        <authorList>
            <person name="Xu Q."/>
            <person name="Peng F."/>
        </authorList>
    </citation>
    <scope>NUCLEOTIDE SEQUENCE [LARGE SCALE GENOMIC DNA]</scope>
    <source>
        <strain evidence="1 2">16-35-5</strain>
    </source>
</reference>
<organism evidence="1 2">
    <name type="scientific">Comamonas antarctica</name>
    <dbReference type="NCBI Taxonomy" id="2743470"/>
    <lineage>
        <taxon>Bacteria</taxon>
        <taxon>Pseudomonadati</taxon>
        <taxon>Pseudomonadota</taxon>
        <taxon>Betaproteobacteria</taxon>
        <taxon>Burkholderiales</taxon>
        <taxon>Comamonadaceae</taxon>
        <taxon>Comamonas</taxon>
    </lineage>
</organism>
<gene>
    <name evidence="1" type="ORF">HUK68_17745</name>
</gene>
<dbReference type="EMBL" id="CP054840">
    <property type="protein sequence ID" value="QKV55102.1"/>
    <property type="molecule type" value="Genomic_DNA"/>
</dbReference>
<dbReference type="AlphaFoldDB" id="A0A6N1XAK3"/>
<dbReference type="Pfam" id="PF14334">
    <property type="entry name" value="DUF4390"/>
    <property type="match status" value="1"/>
</dbReference>
<name>A0A6N1XAK3_9BURK</name>
<dbReference type="Proteomes" id="UP000509579">
    <property type="component" value="Chromosome"/>
</dbReference>
<evidence type="ECO:0000313" key="2">
    <source>
        <dbReference type="Proteomes" id="UP000509579"/>
    </source>
</evidence>
<dbReference type="InterPro" id="IPR025500">
    <property type="entry name" value="DUF4390"/>
</dbReference>